<keyword evidence="1" id="KW-0479">Metal-binding</keyword>
<sequence>MGWMERNASRRIDPQLVLDGARSVITLAASYDSGNGEQTGSGRGIIARYARYADYHDALAQVLGQLTERVQSLAGEDARSLWYVDTGPILE</sequence>
<dbReference type="GO" id="GO:0008616">
    <property type="term" value="P:tRNA queuosine(34) biosynthetic process"/>
    <property type="evidence" value="ECO:0007669"/>
    <property type="project" value="InterPro"/>
</dbReference>
<dbReference type="GO" id="GO:0051539">
    <property type="term" value="F:4 iron, 4 sulfur cluster binding"/>
    <property type="evidence" value="ECO:0007669"/>
    <property type="project" value="UniProtKB-KW"/>
</dbReference>
<dbReference type="PANTHER" id="PTHR30002:SF4">
    <property type="entry name" value="EPOXYQUEUOSINE REDUCTASE"/>
    <property type="match status" value="1"/>
</dbReference>
<evidence type="ECO:0000256" key="1">
    <source>
        <dbReference type="ARBA" id="ARBA00022485"/>
    </source>
</evidence>
<proteinExistence type="predicted"/>
<dbReference type="InterPro" id="IPR004453">
    <property type="entry name" value="QueG"/>
</dbReference>
<keyword evidence="1" id="KW-0004">4Fe-4S</keyword>
<dbReference type="PANTHER" id="PTHR30002">
    <property type="entry name" value="EPOXYQUEUOSINE REDUCTASE"/>
    <property type="match status" value="1"/>
</dbReference>
<accession>A0A381ZJ71</accession>
<dbReference type="GO" id="GO:0052693">
    <property type="term" value="F:epoxyqueuosine reductase activity"/>
    <property type="evidence" value="ECO:0007669"/>
    <property type="project" value="TreeGrafter"/>
</dbReference>
<feature type="non-terminal residue" evidence="4">
    <location>
        <position position="91"/>
    </location>
</feature>
<dbReference type="Pfam" id="PF08331">
    <property type="entry name" value="QueG_DUF1730"/>
    <property type="match status" value="1"/>
</dbReference>
<evidence type="ECO:0000256" key="2">
    <source>
        <dbReference type="ARBA" id="ARBA00023002"/>
    </source>
</evidence>
<name>A0A381ZJ71_9ZZZZ</name>
<dbReference type="EMBL" id="UINC01021522">
    <property type="protein sequence ID" value="SVA89239.1"/>
    <property type="molecule type" value="Genomic_DNA"/>
</dbReference>
<evidence type="ECO:0000313" key="4">
    <source>
        <dbReference type="EMBL" id="SVA89239.1"/>
    </source>
</evidence>
<keyword evidence="1" id="KW-0411">Iron-sulfur</keyword>
<protein>
    <recommendedName>
        <fullName evidence="3">DUF1730 domain-containing protein</fullName>
    </recommendedName>
</protein>
<reference evidence="4" key="1">
    <citation type="submission" date="2018-05" db="EMBL/GenBank/DDBJ databases">
        <authorList>
            <person name="Lanie J.A."/>
            <person name="Ng W.-L."/>
            <person name="Kazmierczak K.M."/>
            <person name="Andrzejewski T.M."/>
            <person name="Davidsen T.M."/>
            <person name="Wayne K.J."/>
            <person name="Tettelin H."/>
            <person name="Glass J.I."/>
            <person name="Rusch D."/>
            <person name="Podicherti R."/>
            <person name="Tsui H.-C.T."/>
            <person name="Winkler M.E."/>
        </authorList>
    </citation>
    <scope>NUCLEOTIDE SEQUENCE</scope>
</reference>
<evidence type="ECO:0000259" key="3">
    <source>
        <dbReference type="Pfam" id="PF08331"/>
    </source>
</evidence>
<keyword evidence="2" id="KW-0560">Oxidoreductase</keyword>
<dbReference type="AlphaFoldDB" id="A0A381ZJ71"/>
<gene>
    <name evidence="4" type="ORF">METZ01_LOCUS142093</name>
</gene>
<organism evidence="4">
    <name type="scientific">marine metagenome</name>
    <dbReference type="NCBI Taxonomy" id="408172"/>
    <lineage>
        <taxon>unclassified sequences</taxon>
        <taxon>metagenomes</taxon>
        <taxon>ecological metagenomes</taxon>
    </lineage>
</organism>
<keyword evidence="1" id="KW-0408">Iron</keyword>
<feature type="domain" description="DUF1730" evidence="3">
    <location>
        <begin position="11"/>
        <end position="86"/>
    </location>
</feature>
<dbReference type="InterPro" id="IPR013542">
    <property type="entry name" value="QueG_DUF1730"/>
</dbReference>